<dbReference type="PROSITE" id="PS50004">
    <property type="entry name" value="C2"/>
    <property type="match status" value="1"/>
</dbReference>
<dbReference type="Gene3D" id="2.60.40.150">
    <property type="entry name" value="C2 domain"/>
    <property type="match status" value="1"/>
</dbReference>
<feature type="compositionally biased region" description="Basic and acidic residues" evidence="1">
    <location>
        <begin position="1532"/>
        <end position="1541"/>
    </location>
</feature>
<dbReference type="InterPro" id="IPR000219">
    <property type="entry name" value="DH_dom"/>
</dbReference>
<feature type="compositionally biased region" description="Basic residues" evidence="1">
    <location>
        <begin position="38"/>
        <end position="49"/>
    </location>
</feature>
<feature type="compositionally biased region" description="Gly residues" evidence="1">
    <location>
        <begin position="21"/>
        <end position="31"/>
    </location>
</feature>
<dbReference type="PROSITE" id="PS50106">
    <property type="entry name" value="PDZ"/>
    <property type="match status" value="1"/>
</dbReference>
<comment type="caution">
    <text evidence="5">The sequence shown here is derived from an EMBL/GenBank/DDBJ whole genome shotgun (WGS) entry which is preliminary data.</text>
</comment>
<feature type="compositionally biased region" description="Polar residues" evidence="1">
    <location>
        <begin position="1945"/>
        <end position="1959"/>
    </location>
</feature>
<dbReference type="Gene3D" id="1.20.900.10">
    <property type="entry name" value="Dbl homology (DH) domain"/>
    <property type="match status" value="1"/>
</dbReference>
<accession>A0A6L2Q7U0</accession>
<feature type="region of interest" description="Disordered" evidence="1">
    <location>
        <begin position="1017"/>
        <end position="1038"/>
    </location>
</feature>
<feature type="region of interest" description="Disordered" evidence="1">
    <location>
        <begin position="1847"/>
        <end position="1869"/>
    </location>
</feature>
<feature type="non-terminal residue" evidence="5">
    <location>
        <position position="1985"/>
    </location>
</feature>
<proteinExistence type="predicted"/>
<dbReference type="Pfam" id="PF00621">
    <property type="entry name" value="RhoGEF"/>
    <property type="match status" value="1"/>
</dbReference>
<feature type="compositionally biased region" description="Polar residues" evidence="1">
    <location>
        <begin position="457"/>
        <end position="471"/>
    </location>
</feature>
<feature type="region of interest" description="Disordered" evidence="1">
    <location>
        <begin position="1505"/>
        <end position="1678"/>
    </location>
</feature>
<dbReference type="EMBL" id="BLKM01000832">
    <property type="protein sequence ID" value="GFG38878.1"/>
    <property type="molecule type" value="Genomic_DNA"/>
</dbReference>
<dbReference type="GO" id="GO:0005085">
    <property type="term" value="F:guanyl-nucleotide exchange factor activity"/>
    <property type="evidence" value="ECO:0007669"/>
    <property type="project" value="InterPro"/>
</dbReference>
<feature type="region of interest" description="Disordered" evidence="1">
    <location>
        <begin position="1922"/>
        <end position="1985"/>
    </location>
</feature>
<evidence type="ECO:0000259" key="2">
    <source>
        <dbReference type="PROSITE" id="PS50004"/>
    </source>
</evidence>
<feature type="compositionally biased region" description="Acidic residues" evidence="1">
    <location>
        <begin position="1806"/>
        <end position="1816"/>
    </location>
</feature>
<organism evidence="5 6">
    <name type="scientific">Coptotermes formosanus</name>
    <name type="common">Formosan subterranean termite</name>
    <dbReference type="NCBI Taxonomy" id="36987"/>
    <lineage>
        <taxon>Eukaryota</taxon>
        <taxon>Metazoa</taxon>
        <taxon>Ecdysozoa</taxon>
        <taxon>Arthropoda</taxon>
        <taxon>Hexapoda</taxon>
        <taxon>Insecta</taxon>
        <taxon>Pterygota</taxon>
        <taxon>Neoptera</taxon>
        <taxon>Polyneoptera</taxon>
        <taxon>Dictyoptera</taxon>
        <taxon>Blattodea</taxon>
        <taxon>Blattoidea</taxon>
        <taxon>Termitoidae</taxon>
        <taxon>Rhinotermitidae</taxon>
        <taxon>Coptotermes</taxon>
    </lineage>
</organism>
<evidence type="ECO:0000313" key="6">
    <source>
        <dbReference type="Proteomes" id="UP000502823"/>
    </source>
</evidence>
<protein>
    <submittedName>
        <fullName evidence="5">Uncharacterized protein</fullName>
    </submittedName>
</protein>
<dbReference type="PROSITE" id="PS50010">
    <property type="entry name" value="DH_2"/>
    <property type="match status" value="1"/>
</dbReference>
<gene>
    <name evidence="5" type="ORF">Cfor_02185</name>
</gene>
<dbReference type="InterPro" id="IPR000008">
    <property type="entry name" value="C2_dom"/>
</dbReference>
<feature type="compositionally biased region" description="Gly residues" evidence="1">
    <location>
        <begin position="1099"/>
        <end position="1113"/>
    </location>
</feature>
<dbReference type="InParanoid" id="A0A6L2Q7U0"/>
<feature type="region of interest" description="Disordered" evidence="1">
    <location>
        <begin position="744"/>
        <end position="811"/>
    </location>
</feature>
<feature type="domain" description="C2" evidence="2">
    <location>
        <begin position="891"/>
        <end position="1011"/>
    </location>
</feature>
<feature type="region of interest" description="Disordered" evidence="1">
    <location>
        <begin position="440"/>
        <end position="523"/>
    </location>
</feature>
<dbReference type="Pfam" id="PF00595">
    <property type="entry name" value="PDZ"/>
    <property type="match status" value="1"/>
</dbReference>
<dbReference type="FunCoup" id="A0A6L2Q7U0">
    <property type="interactions" value="11"/>
</dbReference>
<dbReference type="InterPro" id="IPR036034">
    <property type="entry name" value="PDZ_sf"/>
</dbReference>
<feature type="region of interest" description="Disordered" evidence="1">
    <location>
        <begin position="1"/>
        <end position="94"/>
    </location>
</feature>
<feature type="compositionally biased region" description="Low complexity" evidence="1">
    <location>
        <begin position="772"/>
        <end position="785"/>
    </location>
</feature>
<dbReference type="SMART" id="SM00239">
    <property type="entry name" value="C2"/>
    <property type="match status" value="1"/>
</dbReference>
<dbReference type="GO" id="GO:0005634">
    <property type="term" value="C:nucleus"/>
    <property type="evidence" value="ECO:0007669"/>
    <property type="project" value="TreeGrafter"/>
</dbReference>
<evidence type="ECO:0000313" key="5">
    <source>
        <dbReference type="EMBL" id="GFG38878.1"/>
    </source>
</evidence>
<dbReference type="InterPro" id="IPR035892">
    <property type="entry name" value="C2_domain_sf"/>
</dbReference>
<dbReference type="Pfam" id="PF00168">
    <property type="entry name" value="C2"/>
    <property type="match status" value="1"/>
</dbReference>
<dbReference type="SUPFAM" id="SSF50156">
    <property type="entry name" value="PDZ domain-like"/>
    <property type="match status" value="1"/>
</dbReference>
<feature type="domain" description="PDZ" evidence="4">
    <location>
        <begin position="1121"/>
        <end position="1199"/>
    </location>
</feature>
<feature type="region of interest" description="Disordered" evidence="1">
    <location>
        <begin position="324"/>
        <end position="356"/>
    </location>
</feature>
<feature type="compositionally biased region" description="Basic and acidic residues" evidence="1">
    <location>
        <begin position="1551"/>
        <end position="1560"/>
    </location>
</feature>
<name>A0A6L2Q7U0_COPFO</name>
<evidence type="ECO:0000256" key="1">
    <source>
        <dbReference type="SAM" id="MobiDB-lite"/>
    </source>
</evidence>
<dbReference type="SUPFAM" id="SSF48065">
    <property type="entry name" value="DBL homology domain (DH-domain)"/>
    <property type="match status" value="1"/>
</dbReference>
<dbReference type="InterPro" id="IPR035899">
    <property type="entry name" value="DBL_dom_sf"/>
</dbReference>
<dbReference type="Gene3D" id="2.30.42.10">
    <property type="match status" value="1"/>
</dbReference>
<keyword evidence="6" id="KW-1185">Reference proteome</keyword>
<reference evidence="6" key="1">
    <citation type="submission" date="2020-01" db="EMBL/GenBank/DDBJ databases">
        <title>Draft genome sequence of the Termite Coptotermes fromosanus.</title>
        <authorList>
            <person name="Itakura S."/>
            <person name="Yosikawa Y."/>
            <person name="Umezawa K."/>
        </authorList>
    </citation>
    <scope>NUCLEOTIDE SEQUENCE [LARGE SCALE GENOMIC DNA]</scope>
</reference>
<feature type="compositionally biased region" description="Basic residues" evidence="1">
    <location>
        <begin position="1"/>
        <end position="10"/>
    </location>
</feature>
<feature type="region of interest" description="Disordered" evidence="1">
    <location>
        <begin position="1804"/>
        <end position="1829"/>
    </location>
</feature>
<evidence type="ECO:0000259" key="3">
    <source>
        <dbReference type="PROSITE" id="PS50010"/>
    </source>
</evidence>
<evidence type="ECO:0000259" key="4">
    <source>
        <dbReference type="PROSITE" id="PS50106"/>
    </source>
</evidence>
<feature type="compositionally biased region" description="Basic and acidic residues" evidence="1">
    <location>
        <begin position="69"/>
        <end position="82"/>
    </location>
</feature>
<feature type="region of interest" description="Disordered" evidence="1">
    <location>
        <begin position="187"/>
        <end position="224"/>
    </location>
</feature>
<dbReference type="PANTHER" id="PTHR46848:SF1">
    <property type="entry name" value="REGULATOR OF G-PROTEIN SIGNALING 3"/>
    <property type="match status" value="1"/>
</dbReference>
<dbReference type="GO" id="GO:0005886">
    <property type="term" value="C:plasma membrane"/>
    <property type="evidence" value="ECO:0007669"/>
    <property type="project" value="TreeGrafter"/>
</dbReference>
<feature type="compositionally biased region" description="Polar residues" evidence="1">
    <location>
        <begin position="1589"/>
        <end position="1610"/>
    </location>
</feature>
<dbReference type="SUPFAM" id="SSF49562">
    <property type="entry name" value="C2 domain (Calcium/lipid-binding domain, CaLB)"/>
    <property type="match status" value="1"/>
</dbReference>
<dbReference type="Proteomes" id="UP000502823">
    <property type="component" value="Unassembled WGS sequence"/>
</dbReference>
<dbReference type="PANTHER" id="PTHR46848">
    <property type="entry name" value="REGULATOR OF G-PROTEIN SIGNALING 3"/>
    <property type="match status" value="1"/>
</dbReference>
<feature type="domain" description="DH" evidence="3">
    <location>
        <begin position="1247"/>
        <end position="1428"/>
    </location>
</feature>
<sequence length="1985" mass="217655">MLKWAVGHRKAAGDKRSPSGEAGGSGSGGGPCYSIRRAAAKLHLSRRRDRTPSVHGFDPQQSGSRPRSKSCDKENRGREQTNQHDSLSPGSRDSVYMRLDTIPAALRDLSNHYQTSPVPPVVKRSRSRVRKIRTLRLVREAHLLTDASPGFKITAVLMVHAPRSSVPHQSGETSQLRKPRLRTSGSLLQHSATPSHARADEAVPHPPAQHSSTAPAEPPLQIEYSPCPVRTTKSLLALRRRLTDVFVQPYRSVGTLRQPAQRSHDNPIYFVLRQDESSPCKVPVSKKTNPEFMSYDLAKSPNGQSVDGVPFKCRRKDPSLCFLGRESGRGNTGKMEQSTGCPVSEHRDNCPLSRSSQVTLSPLSRNMASLKLSNGPRDVSAVQQFPRITPPSPFLNCTTFIANILSTTQRQPVLAPSHDVTDPRFLSLCSVLESADVPFNSSNTDAVNSPADRFRNRTQASPHTPATQGTVSRFLRYPGESPVKKPGGSEEQVYRPNKRPSGRRVRTATSNTEEGPPVKMQPVISSGGLLVLPAHETKPTLEDGATCRSPSSANAKMLRRSSDISRTRKTLRRCSKRLSRRDERALLMGCGDAVLANDSVVCDSDFSNEGSPSVDVYPDSREEEFMLKRRGGFRRRQRTVFGNTTTSDSCLLKIPDRSTNKLSGLTLPNGIPSPFSPQEAKSWLPDLTSVSKDMSCHIIGLPRTDSIQSSSQQAGREASFNVVGRLSSAVSCFSIASRFGLTLSKGIPSPPSPTDGDKNHYSSSVGIAGIQPLSSSPVPPAGSSSVFTSKHKEEASEEQGTSSSDDTWDSHKLHLKKTPPVAAGRVEEADCNMKNAGIAPFVDPSPMALVERRSRSRRCLLFASPCGAAKSRRLPAVRSSSWRLHKESCQNRGELTLALYSNSDLLTVHVISGRNLQRSAGKPCNAYVKVMLVPYTEQRTFHRTSVHRQSSSPWFDQKFSFKVLPTDWDKRVFVSAWHRDKEKRRSEFLGCMSFAVKHAVKKEISGSFRLLSQNAGRTQNVPADSQGGSGAKHPVMARQSDSSVEEIISIEESDVAPTPGGSSMLIYSLFNTFVNVLSETGNEDSSFLRHLELEPTGDSGPGRGFGPVLGTKGGRTPFTTTKRLVRHGNAGFGFSIAWTQPPRVERVEAGLPADKAGLRPGDYVIFVEKFNVVTMPEEEILHVIRSCGNQLTLEVYRRACANGLVGGSTSTTTSLDLSKKRLQLPQVTFSSESRVVLQTEPLSREEARRRAVYQLLCKEQQYSTCLQFGIGRFLVPLSERRDLLNANEHHTLFQNAEELLRLTEDTLEQLIHDDAEPHAQSVGRTYLAKMPNMAAGYRRYFSGLKKADCLLVAKTRNPDFMRLIVEPPVPRRRPDLTAFIHKPLEHYRDVLKLLQTILNYTRVKDDDYPALLRVVQELQAAYRDATVGSGLMEPEGDGRPLLTLQDLESRLVFTRCKPFVLSSPGRQWIFGGDLSVVEGRAARPFWALLFTDLIVFAKEPQKKYEKTHNIPPGADGGAEGSVAEPASATDNLPEHNERRDSGQQPARLARSAHDAIRRDAGLLLSASPDTDPRMQVPGDFSETFRRPNRTQMSTAGQVWSQQRQRPSSGSVDEGAAGGRAHYTRRRTGTRSLVARNSETSQRAAAAHGFEERQPVRGAGAVRHREEHRAQPVTVRSGGPEKVSVCRQCHKTCLAKGSWRQQQATADNNDAIGLDDDDDDNDDSWGPLVLMGMSALNATVGLTRSTADPFCPTEVPLISVLPPTPDTTPKNSNFQWDDGDMICPPLGPAAPGYTMSQVSALGCKYDADEDDDDDSVDQEPPYRSLTSPGGMRRFGTLASLEMLDDTEQVAEDSTDSDDHGAWDSDIEEGDCKKKEEVAAGSPHLEVVTQSLRGWTVRAGSFVADKMALFERLGEESRAAAFLDRYLRPTTDTQQQPACGDSPPDPNTTSSGDECSNSAATSGEEVWGTPTSGGELDEELVFPSTVS</sequence>
<feature type="region of interest" description="Disordered" evidence="1">
    <location>
        <begin position="1092"/>
        <end position="1117"/>
    </location>
</feature>
<dbReference type="OrthoDB" id="410721at2759"/>
<dbReference type="SMART" id="SM00228">
    <property type="entry name" value="PDZ"/>
    <property type="match status" value="1"/>
</dbReference>
<dbReference type="InterPro" id="IPR001478">
    <property type="entry name" value="PDZ"/>
</dbReference>
<feature type="compositionally biased region" description="Basic residues" evidence="1">
    <location>
        <begin position="496"/>
        <end position="506"/>
    </location>
</feature>